<dbReference type="GO" id="GO:0016567">
    <property type="term" value="P:protein ubiquitination"/>
    <property type="evidence" value="ECO:0007669"/>
    <property type="project" value="TreeGrafter"/>
</dbReference>
<dbReference type="AlphaFoldDB" id="A0A9N9RTQ5"/>
<dbReference type="SUPFAM" id="SSF57850">
    <property type="entry name" value="RING/U-box"/>
    <property type="match status" value="1"/>
</dbReference>
<keyword evidence="2" id="KW-0862">Zinc</keyword>
<dbReference type="InterPro" id="IPR001841">
    <property type="entry name" value="Znf_RING"/>
</dbReference>
<dbReference type="GO" id="GO:0008270">
    <property type="term" value="F:zinc ion binding"/>
    <property type="evidence" value="ECO:0007669"/>
    <property type="project" value="UniProtKB-KW"/>
</dbReference>
<evidence type="ECO:0000259" key="5">
    <source>
        <dbReference type="PROSITE" id="PS50089"/>
    </source>
</evidence>
<feature type="region of interest" description="Disordered" evidence="4">
    <location>
        <begin position="49"/>
        <end position="82"/>
    </location>
</feature>
<evidence type="ECO:0000256" key="4">
    <source>
        <dbReference type="SAM" id="MobiDB-lite"/>
    </source>
</evidence>
<feature type="domain" description="RING-type" evidence="5">
    <location>
        <begin position="313"/>
        <end position="353"/>
    </location>
</feature>
<organism evidence="6 7">
    <name type="scientific">Chironomus riparius</name>
    <dbReference type="NCBI Taxonomy" id="315576"/>
    <lineage>
        <taxon>Eukaryota</taxon>
        <taxon>Metazoa</taxon>
        <taxon>Ecdysozoa</taxon>
        <taxon>Arthropoda</taxon>
        <taxon>Hexapoda</taxon>
        <taxon>Insecta</taxon>
        <taxon>Pterygota</taxon>
        <taxon>Neoptera</taxon>
        <taxon>Endopterygota</taxon>
        <taxon>Diptera</taxon>
        <taxon>Nematocera</taxon>
        <taxon>Chironomoidea</taxon>
        <taxon>Chironomidae</taxon>
        <taxon>Chironominae</taxon>
        <taxon>Chironomus</taxon>
    </lineage>
</organism>
<protein>
    <recommendedName>
        <fullName evidence="5">RING-type domain-containing protein</fullName>
    </recommendedName>
</protein>
<keyword evidence="1 3" id="KW-0863">Zinc-finger</keyword>
<dbReference type="OrthoDB" id="6270329at2759"/>
<dbReference type="Pfam" id="PF13923">
    <property type="entry name" value="zf-C3HC4_2"/>
    <property type="match status" value="1"/>
</dbReference>
<dbReference type="PANTHER" id="PTHR13459:SF1">
    <property type="entry name" value="E3 UBIQUITIN-PROTEIN LIGASE RNF220 ISOFORM X1"/>
    <property type="match status" value="1"/>
</dbReference>
<dbReference type="Gene3D" id="3.30.40.10">
    <property type="entry name" value="Zinc/RING finger domain, C3HC4 (zinc finger)"/>
    <property type="match status" value="1"/>
</dbReference>
<dbReference type="InterPro" id="IPR031824">
    <property type="entry name" value="RNF220_mid"/>
</dbReference>
<gene>
    <name evidence="6" type="ORF">CHIRRI_LOCUS7738</name>
</gene>
<dbReference type="PROSITE" id="PS50089">
    <property type="entry name" value="ZF_RING_2"/>
    <property type="match status" value="1"/>
</dbReference>
<evidence type="ECO:0000256" key="2">
    <source>
        <dbReference type="ARBA" id="ARBA00022833"/>
    </source>
</evidence>
<sequence length="366" mass="41745">MENFVEEKRLRKKTTFDSSICPVCGITIRENELESHYRNELEKLGKIKKIINKNPSPQASPSTSTKQKDSKDDENSGCSSKNDTGENCWGTFQKIKENRVRRTSKLKNRKRKVEDRACPICFKIILNEDLQSHVDSCLRKQDNRSNSDESDSDEIDVGETYNWCGQTRVRATTLIEGSLSSSGIGTCISRSNENEDELVNIDEDDQTYGPSQYTEKDIILLNREDERLRNLVASDMPSTSFTNEQREENNQNVANSVSTSSSPISFIDKMDIDIKSPNCLESLTDSSNQHIIIESLKAKIREYENAIRNRPKCLICLSPDFDIPVVSVMCWHVYCEKCWLHTLGAKKLCPQCNMITAATDLRRIYL</sequence>
<dbReference type="Pfam" id="PF15926">
    <property type="entry name" value="RNF220"/>
    <property type="match status" value="1"/>
</dbReference>
<dbReference type="PANTHER" id="PTHR13459">
    <property type="entry name" value="E3 UBIQUITIN-PROTEIN LIGASE RNF220 ISOFORM X1"/>
    <property type="match status" value="1"/>
</dbReference>
<dbReference type="Proteomes" id="UP001153620">
    <property type="component" value="Chromosome 2"/>
</dbReference>
<dbReference type="InterPro" id="IPR013083">
    <property type="entry name" value="Znf_RING/FYVE/PHD"/>
</dbReference>
<feature type="compositionally biased region" description="Polar residues" evidence="4">
    <location>
        <begin position="55"/>
        <end position="65"/>
    </location>
</feature>
<reference evidence="6" key="2">
    <citation type="submission" date="2022-10" db="EMBL/GenBank/DDBJ databases">
        <authorList>
            <consortium name="ENA_rothamsted_submissions"/>
            <consortium name="culmorum"/>
            <person name="King R."/>
        </authorList>
    </citation>
    <scope>NUCLEOTIDE SEQUENCE</scope>
</reference>
<name>A0A9N9RTQ5_9DIPT</name>
<dbReference type="EMBL" id="OU895878">
    <property type="protein sequence ID" value="CAG9804860.1"/>
    <property type="molecule type" value="Genomic_DNA"/>
</dbReference>
<dbReference type="InterPro" id="IPR052443">
    <property type="entry name" value="E3_ubiq-ligase_RNF220-like"/>
</dbReference>
<keyword evidence="7" id="KW-1185">Reference proteome</keyword>
<reference evidence="6" key="1">
    <citation type="submission" date="2022-01" db="EMBL/GenBank/DDBJ databases">
        <authorList>
            <person name="King R."/>
        </authorList>
    </citation>
    <scope>NUCLEOTIDE SEQUENCE</scope>
</reference>
<evidence type="ECO:0000256" key="1">
    <source>
        <dbReference type="ARBA" id="ARBA00022771"/>
    </source>
</evidence>
<proteinExistence type="predicted"/>
<keyword evidence="1 3" id="KW-0479">Metal-binding</keyword>
<evidence type="ECO:0000313" key="7">
    <source>
        <dbReference type="Proteomes" id="UP001153620"/>
    </source>
</evidence>
<evidence type="ECO:0000313" key="6">
    <source>
        <dbReference type="EMBL" id="CAG9804860.1"/>
    </source>
</evidence>
<evidence type="ECO:0000256" key="3">
    <source>
        <dbReference type="PROSITE-ProRule" id="PRU00175"/>
    </source>
</evidence>
<dbReference type="GO" id="GO:0061630">
    <property type="term" value="F:ubiquitin protein ligase activity"/>
    <property type="evidence" value="ECO:0007669"/>
    <property type="project" value="TreeGrafter"/>
</dbReference>
<accession>A0A9N9RTQ5</accession>
<dbReference type="Gene3D" id="3.30.160.60">
    <property type="entry name" value="Classic Zinc Finger"/>
    <property type="match status" value="1"/>
</dbReference>